<dbReference type="GO" id="GO:0019867">
    <property type="term" value="C:outer membrane"/>
    <property type="evidence" value="ECO:0007669"/>
    <property type="project" value="InterPro"/>
</dbReference>
<proteinExistence type="predicted"/>
<dbReference type="PANTHER" id="PTHR12815:SF18">
    <property type="entry name" value="SORTING AND ASSEMBLY MACHINERY COMPONENT 50 HOMOLOG"/>
    <property type="match status" value="1"/>
</dbReference>
<feature type="domain" description="POTRA" evidence="5">
    <location>
        <begin position="210"/>
        <end position="284"/>
    </location>
</feature>
<name>A0A7Y2EC79_UNCEI</name>
<dbReference type="EMBL" id="JABDJR010000662">
    <property type="protein sequence ID" value="NNF08365.1"/>
    <property type="molecule type" value="Genomic_DNA"/>
</dbReference>
<dbReference type="AlphaFoldDB" id="A0A7Y2EC79"/>
<reference evidence="6 7" key="1">
    <citation type="submission" date="2020-03" db="EMBL/GenBank/DDBJ databases">
        <title>Metabolic flexibility allows generalist bacteria to become dominant in a frequently disturbed ecosystem.</title>
        <authorList>
            <person name="Chen Y.-J."/>
            <person name="Leung P.M."/>
            <person name="Bay S.K."/>
            <person name="Hugenholtz P."/>
            <person name="Kessler A.J."/>
            <person name="Shelley G."/>
            <person name="Waite D.W."/>
            <person name="Cook P.L."/>
            <person name="Greening C."/>
        </authorList>
    </citation>
    <scope>NUCLEOTIDE SEQUENCE [LARGE SCALE GENOMIC DNA]</scope>
    <source>
        <strain evidence="6">SS_bin_28</strain>
    </source>
</reference>
<accession>A0A7Y2EC79</accession>
<dbReference type="InterPro" id="IPR039910">
    <property type="entry name" value="D15-like"/>
</dbReference>
<keyword evidence="2" id="KW-1134">Transmembrane beta strand</keyword>
<dbReference type="Pfam" id="PF01103">
    <property type="entry name" value="Omp85"/>
    <property type="match status" value="1"/>
</dbReference>
<dbReference type="PROSITE" id="PS51257">
    <property type="entry name" value="PROKAR_LIPOPROTEIN"/>
    <property type="match status" value="1"/>
</dbReference>
<dbReference type="Gene3D" id="3.10.20.310">
    <property type="entry name" value="membrane protein fhac"/>
    <property type="match status" value="3"/>
</dbReference>
<feature type="domain" description="POTRA" evidence="5">
    <location>
        <begin position="32"/>
        <end position="118"/>
    </location>
</feature>
<dbReference type="PROSITE" id="PS51779">
    <property type="entry name" value="POTRA"/>
    <property type="match status" value="2"/>
</dbReference>
<organism evidence="6 7">
    <name type="scientific">Eiseniibacteriota bacterium</name>
    <dbReference type="NCBI Taxonomy" id="2212470"/>
    <lineage>
        <taxon>Bacteria</taxon>
        <taxon>Candidatus Eiseniibacteriota</taxon>
    </lineage>
</organism>
<evidence type="ECO:0000256" key="1">
    <source>
        <dbReference type="ARBA" id="ARBA00004370"/>
    </source>
</evidence>
<dbReference type="Pfam" id="PF07244">
    <property type="entry name" value="POTRA"/>
    <property type="match status" value="3"/>
</dbReference>
<dbReference type="InterPro" id="IPR000184">
    <property type="entry name" value="Bac_surfAg_D15"/>
</dbReference>
<evidence type="ECO:0000259" key="5">
    <source>
        <dbReference type="PROSITE" id="PS51779"/>
    </source>
</evidence>
<evidence type="ECO:0000313" key="7">
    <source>
        <dbReference type="Proteomes" id="UP000547674"/>
    </source>
</evidence>
<dbReference type="InterPro" id="IPR010827">
    <property type="entry name" value="BamA/TamA_POTRA"/>
</dbReference>
<dbReference type="Gene3D" id="2.40.160.50">
    <property type="entry name" value="membrane protein fhac: a member of the omp85/tpsb transporter family"/>
    <property type="match status" value="1"/>
</dbReference>
<dbReference type="Proteomes" id="UP000547674">
    <property type="component" value="Unassembled WGS sequence"/>
</dbReference>
<comment type="subcellular location">
    <subcellularLocation>
        <location evidence="1">Membrane</location>
    </subcellularLocation>
</comment>
<dbReference type="InterPro" id="IPR034746">
    <property type="entry name" value="POTRA"/>
</dbReference>
<gene>
    <name evidence="6" type="ORF">HKN21_16510</name>
</gene>
<dbReference type="PANTHER" id="PTHR12815">
    <property type="entry name" value="SORTING AND ASSEMBLY MACHINERY SAMM50 PROTEIN FAMILY MEMBER"/>
    <property type="match status" value="1"/>
</dbReference>
<evidence type="ECO:0000256" key="3">
    <source>
        <dbReference type="ARBA" id="ARBA00022692"/>
    </source>
</evidence>
<comment type="caution">
    <text evidence="6">The sequence shown here is derived from an EMBL/GenBank/DDBJ whole genome shotgun (WGS) entry which is preliminary data.</text>
</comment>
<keyword evidence="3" id="KW-0812">Transmembrane</keyword>
<evidence type="ECO:0000256" key="4">
    <source>
        <dbReference type="ARBA" id="ARBA00023136"/>
    </source>
</evidence>
<protein>
    <submittedName>
        <fullName evidence="6">BamA/TamA family outer membrane protein</fullName>
    </submittedName>
</protein>
<keyword evidence="4" id="KW-0472">Membrane</keyword>
<evidence type="ECO:0000313" key="6">
    <source>
        <dbReference type="EMBL" id="NNF08365.1"/>
    </source>
</evidence>
<evidence type="ECO:0000256" key="2">
    <source>
        <dbReference type="ARBA" id="ARBA00022452"/>
    </source>
</evidence>
<sequence length="656" mass="73487">MRRVILVIGATLLVLCGCGRSGGSLLLLEDLPDVESIEIEGNEAFDDGTLEGLMTLKEPAFFKRPFKKSRYSERVLKSDLQAIRTFYYRNGYIRATIENHQVRTRDGKVHITIQLTEGVPFFTAAIVLTSPEDPGLKSWQEKKLNPKRLQRDFGLKVGKPFDPFSLTDDRRTLTRALEDRGYLLAKVTPRVEFDGTRALVFFSVLPGVTFTVDEVDVVNNKAVPTRYLLNEVELRSGDLYQRNKILESQQQLLQTGYFNDVAWDTTGVDRQASQVDLSFTVSERQMYWVEGGVGVSSENRVRLTGGWGSRSFLRTGTRFALTTETELDLDRGVGSYIDDHQSQILLRQSRLAGSRWEGQPSLTFNHDREPDYRQNIYGAGLSFRRRLSGLRDQIVLGIENRWVDNDSEASAIERDPQLSRETYQTRSLTGRIQLDSRNDFFEPNKGSYREVSIEVAGGALGGNNGFRKATGTLTKFVPMVPGRAVLAWRLQVGSIDATNAKTTFTGDPVESEVQLVPIEDRYLLGGANTVRGFDQNELDGRRTSVGEEETEEGGIVSLLGNLETRVALFSRLSLVGFLDAGNVWQDDSELALRGLIPRSNSSDVSPSDLRYSFGAGLRVATPVGPVRVDYARKWNVPELLMEAKKDTWHVSLGHTF</sequence>